<comment type="caution">
    <text evidence="9">The sequence shown here is derived from an EMBL/GenBank/DDBJ whole genome shotgun (WGS) entry which is preliminary data.</text>
</comment>
<comment type="catalytic activity">
    <reaction evidence="7">
        <text>L-glutamyl-tRNA(Gln) + L-glutamine + ATP + H2O = L-glutaminyl-tRNA(Gln) + L-glutamate + ADP + phosphate + H(+)</text>
        <dbReference type="Rhea" id="RHEA:17521"/>
        <dbReference type="Rhea" id="RHEA-COMP:9681"/>
        <dbReference type="Rhea" id="RHEA-COMP:9684"/>
        <dbReference type="ChEBI" id="CHEBI:15377"/>
        <dbReference type="ChEBI" id="CHEBI:15378"/>
        <dbReference type="ChEBI" id="CHEBI:29985"/>
        <dbReference type="ChEBI" id="CHEBI:30616"/>
        <dbReference type="ChEBI" id="CHEBI:43474"/>
        <dbReference type="ChEBI" id="CHEBI:58359"/>
        <dbReference type="ChEBI" id="CHEBI:78520"/>
        <dbReference type="ChEBI" id="CHEBI:78521"/>
        <dbReference type="ChEBI" id="CHEBI:456216"/>
        <dbReference type="EC" id="6.3.5.7"/>
    </reaction>
</comment>
<dbReference type="GO" id="GO:0016740">
    <property type="term" value="F:transferase activity"/>
    <property type="evidence" value="ECO:0007669"/>
    <property type="project" value="UniProtKB-KW"/>
</dbReference>
<dbReference type="Pfam" id="PF01425">
    <property type="entry name" value="Amidase"/>
    <property type="match status" value="1"/>
</dbReference>
<dbReference type="PANTHER" id="PTHR11895:SF151">
    <property type="entry name" value="GLUTAMYL-TRNA(GLN) AMIDOTRANSFERASE SUBUNIT A"/>
    <property type="match status" value="1"/>
</dbReference>
<keyword evidence="6 7" id="KW-0648">Protein biosynthesis</keyword>
<keyword evidence="9" id="KW-0808">Transferase</keyword>
<comment type="similarity">
    <text evidence="7">Belongs to the amidase family. GatA subfamily.</text>
</comment>
<evidence type="ECO:0000313" key="10">
    <source>
        <dbReference type="Proteomes" id="UP000245379"/>
    </source>
</evidence>
<evidence type="ECO:0000256" key="4">
    <source>
        <dbReference type="ARBA" id="ARBA00022741"/>
    </source>
</evidence>
<dbReference type="InterPro" id="IPR023631">
    <property type="entry name" value="Amidase_dom"/>
</dbReference>
<dbReference type="AlphaFoldDB" id="A0A317EKA3"/>
<organism evidence="9 10">
    <name type="scientific">Pedobacter yonginense</name>
    <dbReference type="NCBI Taxonomy" id="651869"/>
    <lineage>
        <taxon>Bacteria</taxon>
        <taxon>Pseudomonadati</taxon>
        <taxon>Bacteroidota</taxon>
        <taxon>Sphingobacteriia</taxon>
        <taxon>Sphingobacteriales</taxon>
        <taxon>Sphingobacteriaceae</taxon>
        <taxon>Pedobacter</taxon>
    </lineage>
</organism>
<dbReference type="InterPro" id="IPR004412">
    <property type="entry name" value="GatA"/>
</dbReference>
<feature type="active site" description="Acyl-ester intermediate" evidence="7">
    <location>
        <position position="175"/>
    </location>
</feature>
<dbReference type="GO" id="GO:0005524">
    <property type="term" value="F:ATP binding"/>
    <property type="evidence" value="ECO:0007669"/>
    <property type="project" value="UniProtKB-KW"/>
</dbReference>
<sequence length="472" mass="51511">MKKYSSLKEVQTLISQKQLTLPDLLAYYFKQIEANKHLNAFNEVFFYSAEVQAKAVQQKIENGTAGKLAGMVIGIKDNICYQDHVVTASSKMLDGFVSPYSSTVVKRLLQEDAVIIGRLNCDEFAMGGSNETSYFGSVKNAANSELVPGGSSGGSAVAVQADMCLSALGTDTGGSVRQPAAFCGQIGLKPTYGRISRYGVIAYASSFDQVGPITSSVEDAALLLQVLAGADDNDSTVAPIDVPDYPAQLLKNKKQKIAVLKETIESDALDPEIKAAILKSIEKLKAEGHTVEYVSFDLLEYLVPAYYILTTAEASSNLSRYDGVHYGYRNTDAKSLTELYKKSRAEGFGEEVKRRILLGTFVLSAGYYDAYYQKAQQVRRLIREKLDALFQDYDLILSPVAPTPAFKIGDNMQDPLVMYMADIFTVLPSLSGNPAIALPLGNNSEGLPLSIQFTAKHFEEDRLLAFSQAFLK</sequence>
<reference evidence="9 10" key="1">
    <citation type="submission" date="2018-05" db="EMBL/GenBank/DDBJ databases">
        <title>Pedobacter paludis sp. nov., isolated from wetland soil.</title>
        <authorList>
            <person name="Zhang Y."/>
            <person name="Wang G."/>
        </authorList>
    </citation>
    <scope>NUCLEOTIDE SEQUENCE [LARGE SCALE GENOMIC DNA]</scope>
    <source>
        <strain evidence="9 10">KCTC22721</strain>
    </source>
</reference>
<evidence type="ECO:0000313" key="9">
    <source>
        <dbReference type="EMBL" id="PWS27261.1"/>
    </source>
</evidence>
<dbReference type="EMBL" id="QGNZ01000003">
    <property type="protein sequence ID" value="PWS27261.1"/>
    <property type="molecule type" value="Genomic_DNA"/>
</dbReference>
<keyword evidence="4 7" id="KW-0547">Nucleotide-binding</keyword>
<keyword evidence="3 7" id="KW-0436">Ligase</keyword>
<protein>
    <recommendedName>
        <fullName evidence="2 7">Glutamyl-tRNA(Gln) amidotransferase subunit A</fullName>
        <shortName evidence="7">Glu-ADT subunit A</shortName>
        <ecNumber evidence="7">6.3.5.7</ecNumber>
    </recommendedName>
</protein>
<dbReference type="GO" id="GO:0050567">
    <property type="term" value="F:glutaminyl-tRNA synthase (glutamine-hydrolyzing) activity"/>
    <property type="evidence" value="ECO:0007669"/>
    <property type="project" value="UniProtKB-UniRule"/>
</dbReference>
<feature type="active site" description="Charge relay system" evidence="7">
    <location>
        <position position="151"/>
    </location>
</feature>
<evidence type="ECO:0000256" key="6">
    <source>
        <dbReference type="ARBA" id="ARBA00022917"/>
    </source>
</evidence>
<dbReference type="Proteomes" id="UP000245379">
    <property type="component" value="Unassembled WGS sequence"/>
</dbReference>
<dbReference type="RefSeq" id="WP_109926594.1">
    <property type="nucleotide sequence ID" value="NZ_QGNZ01000003.1"/>
</dbReference>
<keyword evidence="10" id="KW-1185">Reference proteome</keyword>
<dbReference type="NCBIfam" id="TIGR00132">
    <property type="entry name" value="gatA"/>
    <property type="match status" value="1"/>
</dbReference>
<dbReference type="GO" id="GO:0030956">
    <property type="term" value="C:glutamyl-tRNA(Gln) amidotransferase complex"/>
    <property type="evidence" value="ECO:0007669"/>
    <property type="project" value="InterPro"/>
</dbReference>
<dbReference type="SUPFAM" id="SSF75304">
    <property type="entry name" value="Amidase signature (AS) enzymes"/>
    <property type="match status" value="1"/>
</dbReference>
<feature type="active site" description="Charge relay system" evidence="7">
    <location>
        <position position="76"/>
    </location>
</feature>
<dbReference type="EC" id="6.3.5.7" evidence="7"/>
<dbReference type="InterPro" id="IPR036928">
    <property type="entry name" value="AS_sf"/>
</dbReference>
<keyword evidence="5 7" id="KW-0067">ATP-binding</keyword>
<dbReference type="HAMAP" id="MF_00120">
    <property type="entry name" value="GatA"/>
    <property type="match status" value="1"/>
</dbReference>
<dbReference type="InterPro" id="IPR000120">
    <property type="entry name" value="Amidase"/>
</dbReference>
<dbReference type="OrthoDB" id="9811471at2"/>
<comment type="function">
    <text evidence="7">Allows the formation of correctly charged Gln-tRNA(Gln) through the transamidation of misacylated Glu-tRNA(Gln) in organisms which lack glutaminyl-tRNA synthetase. The reaction takes place in the presence of glutamine and ATP through an activated gamma-phospho-Glu-tRNA(Gln).</text>
</comment>
<evidence type="ECO:0000256" key="7">
    <source>
        <dbReference type="HAMAP-Rule" id="MF_00120"/>
    </source>
</evidence>
<accession>A0A317EKA3</accession>
<name>A0A317EKA3_9SPHI</name>
<dbReference type="GO" id="GO:0006412">
    <property type="term" value="P:translation"/>
    <property type="evidence" value="ECO:0007669"/>
    <property type="project" value="UniProtKB-UniRule"/>
</dbReference>
<evidence type="ECO:0000256" key="3">
    <source>
        <dbReference type="ARBA" id="ARBA00022598"/>
    </source>
</evidence>
<evidence type="ECO:0000259" key="8">
    <source>
        <dbReference type="Pfam" id="PF01425"/>
    </source>
</evidence>
<feature type="domain" description="Amidase" evidence="8">
    <location>
        <begin position="24"/>
        <end position="464"/>
    </location>
</feature>
<evidence type="ECO:0000256" key="1">
    <source>
        <dbReference type="ARBA" id="ARBA00011123"/>
    </source>
</evidence>
<gene>
    <name evidence="7 9" type="primary">gatA</name>
    <name evidence="9" type="ORF">DHW03_14825</name>
</gene>
<dbReference type="Gene3D" id="3.90.1300.10">
    <property type="entry name" value="Amidase signature (AS) domain"/>
    <property type="match status" value="1"/>
</dbReference>
<evidence type="ECO:0000256" key="2">
    <source>
        <dbReference type="ARBA" id="ARBA00014428"/>
    </source>
</evidence>
<dbReference type="PANTHER" id="PTHR11895">
    <property type="entry name" value="TRANSAMIDASE"/>
    <property type="match status" value="1"/>
</dbReference>
<comment type="subunit">
    <text evidence="1 7">Heterotrimer of A, B and C subunits.</text>
</comment>
<proteinExistence type="inferred from homology"/>
<evidence type="ECO:0000256" key="5">
    <source>
        <dbReference type="ARBA" id="ARBA00022840"/>
    </source>
</evidence>